<name>A0A5C5Q318_9PSED</name>
<organism evidence="1 2">
    <name type="scientific">Pseudomonas saxonica</name>
    <dbReference type="NCBI Taxonomy" id="2600598"/>
    <lineage>
        <taxon>Bacteria</taxon>
        <taxon>Pseudomonadati</taxon>
        <taxon>Pseudomonadota</taxon>
        <taxon>Gammaproteobacteria</taxon>
        <taxon>Pseudomonadales</taxon>
        <taxon>Pseudomonadaceae</taxon>
        <taxon>Pseudomonas</taxon>
    </lineage>
</organism>
<dbReference type="OrthoDB" id="7019860at2"/>
<dbReference type="RefSeq" id="WP_146424999.1">
    <property type="nucleotide sequence ID" value="NZ_VFIP01000004.1"/>
</dbReference>
<proteinExistence type="predicted"/>
<gene>
    <name evidence="1" type="ORF">FJD37_03270</name>
</gene>
<dbReference type="Proteomes" id="UP000317901">
    <property type="component" value="Unassembled WGS sequence"/>
</dbReference>
<dbReference type="EMBL" id="VFIP01000004">
    <property type="protein sequence ID" value="TWR99993.1"/>
    <property type="molecule type" value="Genomic_DNA"/>
</dbReference>
<sequence length="535" mass="58486">MSTLMSFIHNSVQPRLNDPANARLWLPRLLVGMTENDEPVLPIRSDVQDLGFLQGEHGGYVADRFVQVWSIMNQKDAVADPLQPLPAMKLTEVTLGGLQNMLVQQVSSLPKPAGYDASVVLQPNHYPNPTQGLEMPSLTLSGRYQIEQSLWVEDAYRTSITGIGSFSASFSDCSLNALLALETEGSAEQRVPTVTLSSLNMNAIEGEQPTLLFEKLTLEGDLEQSEVLIQFIQQALNAPDGKLSMLSTVADMLNGPDNLDSMSSALSTYLINSLDELFSRVPDQGLPTDSHNQQGATVLDVYLFDRLRVALNQSDSEWYLPLLLSDSTDPVLEPYHHAQVVIPDQTIAGLEYTNIELNNLYVAGLSNAFMPLEKCLLASPVMTMEVLFGVLPEGHTVSRQALHSGLPPAPPVTITTRLSLTQQGNVSVDLEGDVHASLYDCHLNINVSVSGEDVSDLDVTINALNFVWGSEPVEFNVALEPRNSVLESMLQKMLLKPEIQDPLKAQLANALTAQRSELSANFTRLAQATLINQLS</sequence>
<dbReference type="AlphaFoldDB" id="A0A5C5Q318"/>
<evidence type="ECO:0000313" key="1">
    <source>
        <dbReference type="EMBL" id="TWR99993.1"/>
    </source>
</evidence>
<evidence type="ECO:0000313" key="2">
    <source>
        <dbReference type="Proteomes" id="UP000317901"/>
    </source>
</evidence>
<accession>A0A5C5Q318</accession>
<comment type="caution">
    <text evidence="1">The sequence shown here is derived from an EMBL/GenBank/DDBJ whole genome shotgun (WGS) entry which is preliminary data.</text>
</comment>
<protein>
    <submittedName>
        <fullName evidence="1">Uncharacterized protein</fullName>
    </submittedName>
</protein>
<reference evidence="1 2" key="1">
    <citation type="submission" date="2019-06" db="EMBL/GenBank/DDBJ databases">
        <title>Pseudomonas bimorpha sp. nov. isolated from bovine raw milk and skim milk concentrate.</title>
        <authorList>
            <person name="Hofmann K."/>
            <person name="Huptas C."/>
            <person name="Doll E."/>
            <person name="Scherer S."/>
            <person name="Wenning M."/>
        </authorList>
    </citation>
    <scope>NUCLEOTIDE SEQUENCE [LARGE SCALE GENOMIC DNA]</scope>
    <source>
        <strain evidence="1 2">DSM 108990</strain>
    </source>
</reference>